<sequence length="133" mass="13015">MAPSARAVSSASARAESSGGNVNAGGFVGMGGLVGVGADGFSRIYGVEGVAGMGGLVGVGADGFSRIYGVEGVSPIYLLLCEGGGIIGVPGALLLFQVAGEAGSSGSTFRSPTWQSVAADFFFLSHSFCAVGR</sequence>
<evidence type="ECO:0000313" key="2">
    <source>
        <dbReference type="Proteomes" id="UP001341281"/>
    </source>
</evidence>
<reference evidence="1 2" key="1">
    <citation type="submission" date="2024-02" db="EMBL/GenBank/DDBJ databases">
        <title>High-quality chromosome-scale genome assembly of Pensacola bahiagrass (Paspalum notatum Flugge var. saurae).</title>
        <authorList>
            <person name="Vega J.M."/>
            <person name="Podio M."/>
            <person name="Orjuela J."/>
            <person name="Siena L.A."/>
            <person name="Pessino S.C."/>
            <person name="Combes M.C."/>
            <person name="Mariac C."/>
            <person name="Albertini E."/>
            <person name="Pupilli F."/>
            <person name="Ortiz J.P.A."/>
            <person name="Leblanc O."/>
        </authorList>
    </citation>
    <scope>NUCLEOTIDE SEQUENCE [LARGE SCALE GENOMIC DNA]</scope>
    <source>
        <strain evidence="1">R1</strain>
        <tissue evidence="1">Leaf</tissue>
    </source>
</reference>
<accession>A0AAQ3X6R4</accession>
<dbReference type="AlphaFoldDB" id="A0AAQ3X6R4"/>
<proteinExistence type="predicted"/>
<evidence type="ECO:0000313" key="1">
    <source>
        <dbReference type="EMBL" id="WVZ86801.1"/>
    </source>
</evidence>
<protein>
    <submittedName>
        <fullName evidence="1">Uncharacterized protein</fullName>
    </submittedName>
</protein>
<dbReference type="Proteomes" id="UP001341281">
    <property type="component" value="Chromosome 07"/>
</dbReference>
<gene>
    <name evidence="1" type="ORF">U9M48_033529</name>
</gene>
<keyword evidence="2" id="KW-1185">Reference proteome</keyword>
<organism evidence="1 2">
    <name type="scientific">Paspalum notatum var. saurae</name>
    <dbReference type="NCBI Taxonomy" id="547442"/>
    <lineage>
        <taxon>Eukaryota</taxon>
        <taxon>Viridiplantae</taxon>
        <taxon>Streptophyta</taxon>
        <taxon>Embryophyta</taxon>
        <taxon>Tracheophyta</taxon>
        <taxon>Spermatophyta</taxon>
        <taxon>Magnoliopsida</taxon>
        <taxon>Liliopsida</taxon>
        <taxon>Poales</taxon>
        <taxon>Poaceae</taxon>
        <taxon>PACMAD clade</taxon>
        <taxon>Panicoideae</taxon>
        <taxon>Andropogonodae</taxon>
        <taxon>Paspaleae</taxon>
        <taxon>Paspalinae</taxon>
        <taxon>Paspalum</taxon>
    </lineage>
</organism>
<dbReference type="EMBL" id="CP144751">
    <property type="protein sequence ID" value="WVZ86801.1"/>
    <property type="molecule type" value="Genomic_DNA"/>
</dbReference>
<name>A0AAQ3X6R4_PASNO</name>